<dbReference type="PANTHER" id="PTHR31325">
    <property type="entry name" value="OS01G0798800 PROTEIN-RELATED"/>
    <property type="match status" value="1"/>
</dbReference>
<proteinExistence type="predicted"/>
<evidence type="ECO:0000313" key="1">
    <source>
        <dbReference type="EnsemblPlants" id="EMT09518"/>
    </source>
</evidence>
<protein>
    <submittedName>
        <fullName evidence="1">Uncharacterized protein</fullName>
    </submittedName>
</protein>
<dbReference type="Pfam" id="PF13968">
    <property type="entry name" value="DUF4220"/>
    <property type="match status" value="1"/>
</dbReference>
<reference evidence="1" key="1">
    <citation type="submission" date="2015-06" db="UniProtKB">
        <authorList>
            <consortium name="EnsemblPlants"/>
        </authorList>
    </citation>
    <scope>IDENTIFICATION</scope>
</reference>
<dbReference type="Pfam" id="PF04578">
    <property type="entry name" value="DUF594"/>
    <property type="match status" value="1"/>
</dbReference>
<name>M8C2X3_AEGTA</name>
<dbReference type="InterPro" id="IPR025315">
    <property type="entry name" value="DUF4220"/>
</dbReference>
<dbReference type="InterPro" id="IPR007658">
    <property type="entry name" value="DUF594"/>
</dbReference>
<organism evidence="1">
    <name type="scientific">Aegilops tauschii</name>
    <name type="common">Tausch's goatgrass</name>
    <name type="synonym">Aegilops squarrosa</name>
    <dbReference type="NCBI Taxonomy" id="37682"/>
    <lineage>
        <taxon>Eukaryota</taxon>
        <taxon>Viridiplantae</taxon>
        <taxon>Streptophyta</taxon>
        <taxon>Embryophyta</taxon>
        <taxon>Tracheophyta</taxon>
        <taxon>Spermatophyta</taxon>
        <taxon>Magnoliopsida</taxon>
        <taxon>Liliopsida</taxon>
        <taxon>Poales</taxon>
        <taxon>Poaceae</taxon>
        <taxon>BOP clade</taxon>
        <taxon>Pooideae</taxon>
        <taxon>Triticodae</taxon>
        <taxon>Triticeae</taxon>
        <taxon>Triticinae</taxon>
        <taxon>Aegilops</taxon>
    </lineage>
</organism>
<dbReference type="EnsemblPlants" id="EMT09518">
    <property type="protein sequence ID" value="EMT09518"/>
    <property type="gene ID" value="F775_22766"/>
</dbReference>
<accession>M8C2X3</accession>
<sequence length="713" mass="80170">MGGFAPPIPQDDSNWEIRVAVLLRLFFQTVHIFVGPIRRRSSSPVISFLIWSCYLLADWVADLALGLLLNNMGNIGGKSSSSSTIASVTNPDSSPIIFAFWTPFLLLHLGGPDTITAYSIEDNEMWLRHLIGFLFELLSASVIFFCSFKDNPMMPATILMFVVGIIKYGERTYSLYSGSISGFHESILGPPDPGQNYAKFMTEFDSREQAGLDVEIVISGADSEAKRALVDLEEAKAARVVGNTTMSLEQQAFNFFLIFQRLFVDLILNYEENSISHAYFLEREEVSYSPTKAFLVMGVELNFIYDMVYTKAPVTYRKAGCVLRFIASACLISSLLIFIHHDKGGFTHIDIAITYPLLLGGVGLDTAALAMLLFSHRILIFLEKTEWLQWLALTVRSVRVRLRLRLRSWSEKTSQLNLVSYCLGGKRDGLRRRPLMVGALARVSKTLHVQEIFDDFFFIQREHLSRRQGLLDFLFTVAKERSIKAKMVASGALKEACSSRGQGALTKLHGQIKENLNKWTREAAHNKEEREAVIQRQTTVATEDTSMMRLISETLSEYMLYLLIKQPDMLPPGIGLVLYRDTCAEAKLFFESAAAWDPDHCDARRMLLGVNTTMEPSAVNGTRCRSVLFNGVILGKALRDLGDDLMWQMVAKVWEEMLTYAAGKCRGSTHLPQLSRGGELITMVWFLMAHMGVGDMYEINKRDGVPKLIVRGQ</sequence>
<dbReference type="ExpressionAtlas" id="M8C2X3">
    <property type="expression patterns" value="baseline"/>
</dbReference>
<dbReference type="AlphaFoldDB" id="M8C2X3"/>